<dbReference type="PANTHER" id="PTHR45766:SF6">
    <property type="entry name" value="SWI_SNF-RELATED MATRIX-ASSOCIATED ACTIN-DEPENDENT REGULATOR OF CHROMATIN SUBFAMILY A-LIKE PROTEIN 1"/>
    <property type="match status" value="1"/>
</dbReference>
<feature type="domain" description="Helicase ATP-binding" evidence="5">
    <location>
        <begin position="106"/>
        <end position="282"/>
    </location>
</feature>
<dbReference type="GO" id="GO:0016787">
    <property type="term" value="F:hydrolase activity"/>
    <property type="evidence" value="ECO:0007669"/>
    <property type="project" value="UniProtKB-KW"/>
</dbReference>
<dbReference type="InterPro" id="IPR000330">
    <property type="entry name" value="SNF2_N"/>
</dbReference>
<dbReference type="CDD" id="cd18011">
    <property type="entry name" value="DEXDc_RapA"/>
    <property type="match status" value="1"/>
</dbReference>
<gene>
    <name evidence="7" type="ORF">KJ970_15820</name>
</gene>
<dbReference type="AlphaFoldDB" id="A0A948RXP1"/>
<dbReference type="SUPFAM" id="SSF52540">
    <property type="entry name" value="P-loop containing nucleoside triphosphate hydrolases"/>
    <property type="match status" value="1"/>
</dbReference>
<dbReference type="SMART" id="SM00490">
    <property type="entry name" value="HELICc"/>
    <property type="match status" value="1"/>
</dbReference>
<comment type="caution">
    <text evidence="7">The sequence shown here is derived from an EMBL/GenBank/DDBJ whole genome shotgun (WGS) entry which is preliminary data.</text>
</comment>
<dbReference type="InterPro" id="IPR027417">
    <property type="entry name" value="P-loop_NTPase"/>
</dbReference>
<dbReference type="PROSITE" id="PS51192">
    <property type="entry name" value="HELICASE_ATP_BIND_1"/>
    <property type="match status" value="1"/>
</dbReference>
<feature type="domain" description="Helicase C-terminal" evidence="6">
    <location>
        <begin position="493"/>
        <end position="652"/>
    </location>
</feature>
<dbReference type="GO" id="GO:0005524">
    <property type="term" value="F:ATP binding"/>
    <property type="evidence" value="ECO:0007669"/>
    <property type="project" value="UniProtKB-KW"/>
</dbReference>
<dbReference type="CDD" id="cd18793">
    <property type="entry name" value="SF2_C_SNF"/>
    <property type="match status" value="1"/>
</dbReference>
<dbReference type="InterPro" id="IPR038718">
    <property type="entry name" value="SNF2-like_sf"/>
</dbReference>
<dbReference type="PROSITE" id="PS51194">
    <property type="entry name" value="HELICASE_CTER"/>
    <property type="match status" value="1"/>
</dbReference>
<dbReference type="PANTHER" id="PTHR45766">
    <property type="entry name" value="DNA ANNEALING HELICASE AND ENDONUCLEASE ZRANB3 FAMILY MEMBER"/>
    <property type="match status" value="1"/>
</dbReference>
<accession>A0A948RXP1</accession>
<dbReference type="SMART" id="SM00487">
    <property type="entry name" value="DEXDc"/>
    <property type="match status" value="1"/>
</dbReference>
<dbReference type="InterPro" id="IPR001650">
    <property type="entry name" value="Helicase_C-like"/>
</dbReference>
<keyword evidence="4" id="KW-0067">ATP-binding</keyword>
<dbReference type="Pfam" id="PF00176">
    <property type="entry name" value="SNF2-rel_dom"/>
    <property type="match status" value="1"/>
</dbReference>
<keyword evidence="2" id="KW-0378">Hydrolase</keyword>
<evidence type="ECO:0000259" key="6">
    <source>
        <dbReference type="PROSITE" id="PS51194"/>
    </source>
</evidence>
<dbReference type="InterPro" id="IPR014001">
    <property type="entry name" value="Helicase_ATP-bd"/>
</dbReference>
<reference evidence="7" key="1">
    <citation type="submission" date="2021-05" db="EMBL/GenBank/DDBJ databases">
        <title>Energy efficiency and biological interactions define the core microbiome of deep oligotrophic groundwater.</title>
        <authorList>
            <person name="Mehrshad M."/>
            <person name="Lopez-Fernandez M."/>
            <person name="Bell E."/>
            <person name="Bernier-Latmani R."/>
            <person name="Bertilsson S."/>
            <person name="Dopson M."/>
        </authorList>
    </citation>
    <scope>NUCLEOTIDE SEQUENCE</scope>
    <source>
        <strain evidence="7">Modern_marine.mb.64</strain>
    </source>
</reference>
<organism evidence="7 8">
    <name type="scientific">Eiseniibacteriota bacterium</name>
    <dbReference type="NCBI Taxonomy" id="2212470"/>
    <lineage>
        <taxon>Bacteria</taxon>
        <taxon>Candidatus Eiseniibacteriota</taxon>
    </lineage>
</organism>
<evidence type="ECO:0000313" key="7">
    <source>
        <dbReference type="EMBL" id="MBU2692391.1"/>
    </source>
</evidence>
<sequence>MEFTIGALVKARGREWVVLPGSNEELLLLRPLGGVDDEIAGILTSLEPVEPASFDLPDPHDAGDYRSGRLLRDALRLGIRWSAGPFRCFGRIAVEPRPYQLVPLLMALKQDPVRLLIGDDVGIGKTVEASLIARELIDRGEGSRLAVLCPPHLAEQWQRELAEKFHLSTELVMAGTVRRLERQCRLGESLFERYPRVIVSIDYIKSDRRRDDFIRTCPDLVIVDEAHSCSYDEIRSRSRHQRYSVVKSLAADPQRHLILVTATPHSGKEAAFRSLLGFLDPEFSGLPEDLAGPAQASLRRRVAGHFVQRRRADIRTYMSDETVFPQRQDAEDHYKLSPAYRKLFNRVIDYARETVSDETGGRHRQRVRWWSALALLRSLASSPASAAATLQARSSSADTQTPEEADEIGRRQILDLEDSDAVDALDVIPGSDPGSDETDAEEADLPAVADAAKRPYGAANSKQAGSSLRRRLREMAEEAHALQGEQDLKLQGAVKCVRTLIREGYNPIIFCRFIPTAEYVAEQMRALLGNNVNVAAVTGDIPHAEREIRVQQLAQGAPRVLVCTDCLSEGINLQEHFNAVMHYDLSWNPTRHEQREGRVDRYGQASPTVRALTYYGIDNGIDGMVLDVLLRKHQTIRSSLGISVPVPVDTNAVVEAIFEGLLMRDHSKIDQMSFEFLRDNKNQLHKEWDDVTAREKRSRTMFAQEGIKVDDVARELEAARAAVGSGIDVERFLRDAIMMYGGHVEPMNSHLRFHLEEAPVPMREACEGLSTFEARFKLPKQPGEIYLSRTHPIVEGMADYVVSSALESQGGGKARRCGVIRTRDVEDPTTILLVRFRYHLIRRNGGVKELLAEEAHPLAFIQTKSGPRWLADDAVARLMAAKPSANIGKAEQVALLDKAIKDFNKIRPALDKQADSRGDQLLEAHRRVRAHRAKEKVTYQVRPELPADVLGLYLFLPAE</sequence>
<keyword evidence="1" id="KW-0547">Nucleotide-binding</keyword>
<dbReference type="Gene3D" id="3.40.50.10810">
    <property type="entry name" value="Tandem AAA-ATPase domain"/>
    <property type="match status" value="1"/>
</dbReference>
<dbReference type="Pfam" id="PF00271">
    <property type="entry name" value="Helicase_C"/>
    <property type="match status" value="1"/>
</dbReference>
<dbReference type="EMBL" id="JAHJDP010000088">
    <property type="protein sequence ID" value="MBU2692391.1"/>
    <property type="molecule type" value="Genomic_DNA"/>
</dbReference>
<dbReference type="GO" id="GO:0004386">
    <property type="term" value="F:helicase activity"/>
    <property type="evidence" value="ECO:0007669"/>
    <property type="project" value="UniProtKB-KW"/>
</dbReference>
<dbReference type="InterPro" id="IPR049730">
    <property type="entry name" value="SNF2/RAD54-like_C"/>
</dbReference>
<name>A0A948RXP1_UNCEI</name>
<evidence type="ECO:0000256" key="4">
    <source>
        <dbReference type="ARBA" id="ARBA00022840"/>
    </source>
</evidence>
<evidence type="ECO:0000259" key="5">
    <source>
        <dbReference type="PROSITE" id="PS51192"/>
    </source>
</evidence>
<keyword evidence="3 7" id="KW-0347">Helicase</keyword>
<dbReference type="InterPro" id="IPR057342">
    <property type="entry name" value="DEXDc_RapA"/>
</dbReference>
<evidence type="ECO:0000256" key="2">
    <source>
        <dbReference type="ARBA" id="ARBA00022801"/>
    </source>
</evidence>
<dbReference type="Proteomes" id="UP000777784">
    <property type="component" value="Unassembled WGS sequence"/>
</dbReference>
<proteinExistence type="predicted"/>
<evidence type="ECO:0000313" key="8">
    <source>
        <dbReference type="Proteomes" id="UP000777784"/>
    </source>
</evidence>
<dbReference type="Gene3D" id="3.40.50.300">
    <property type="entry name" value="P-loop containing nucleotide triphosphate hydrolases"/>
    <property type="match status" value="1"/>
</dbReference>
<evidence type="ECO:0000256" key="3">
    <source>
        <dbReference type="ARBA" id="ARBA00022806"/>
    </source>
</evidence>
<protein>
    <submittedName>
        <fullName evidence="7">DEAD/DEAH box helicase</fullName>
    </submittedName>
</protein>
<evidence type="ECO:0000256" key="1">
    <source>
        <dbReference type="ARBA" id="ARBA00022741"/>
    </source>
</evidence>